<comment type="caution">
    <text evidence="1">The sequence shown here is derived from an EMBL/GenBank/DDBJ whole genome shotgun (WGS) entry which is preliminary data.</text>
</comment>
<keyword evidence="2" id="KW-1185">Reference proteome</keyword>
<reference evidence="1" key="2">
    <citation type="submission" date="2022-01" db="EMBL/GenBank/DDBJ databases">
        <authorList>
            <person name="Yamashiro T."/>
            <person name="Shiraishi A."/>
            <person name="Satake H."/>
            <person name="Nakayama K."/>
        </authorList>
    </citation>
    <scope>NUCLEOTIDE SEQUENCE</scope>
</reference>
<accession>A0ABQ5DWV2</accession>
<evidence type="ECO:0000313" key="1">
    <source>
        <dbReference type="EMBL" id="GJT43339.1"/>
    </source>
</evidence>
<protein>
    <submittedName>
        <fullName evidence="1">Uncharacterized protein</fullName>
    </submittedName>
</protein>
<reference evidence="1" key="1">
    <citation type="journal article" date="2022" name="Int. J. Mol. Sci.">
        <title>Draft Genome of Tanacetum Coccineum: Genomic Comparison of Closely Related Tanacetum-Family Plants.</title>
        <authorList>
            <person name="Yamashiro T."/>
            <person name="Shiraishi A."/>
            <person name="Nakayama K."/>
            <person name="Satake H."/>
        </authorList>
    </citation>
    <scope>NUCLEOTIDE SEQUENCE</scope>
</reference>
<name>A0ABQ5DWV2_9ASTR</name>
<organism evidence="1 2">
    <name type="scientific">Tanacetum coccineum</name>
    <dbReference type="NCBI Taxonomy" id="301880"/>
    <lineage>
        <taxon>Eukaryota</taxon>
        <taxon>Viridiplantae</taxon>
        <taxon>Streptophyta</taxon>
        <taxon>Embryophyta</taxon>
        <taxon>Tracheophyta</taxon>
        <taxon>Spermatophyta</taxon>
        <taxon>Magnoliopsida</taxon>
        <taxon>eudicotyledons</taxon>
        <taxon>Gunneridae</taxon>
        <taxon>Pentapetalae</taxon>
        <taxon>asterids</taxon>
        <taxon>campanulids</taxon>
        <taxon>Asterales</taxon>
        <taxon>Asteraceae</taxon>
        <taxon>Asteroideae</taxon>
        <taxon>Anthemideae</taxon>
        <taxon>Anthemidinae</taxon>
        <taxon>Tanacetum</taxon>
    </lineage>
</organism>
<evidence type="ECO:0000313" key="2">
    <source>
        <dbReference type="Proteomes" id="UP001151760"/>
    </source>
</evidence>
<dbReference type="EMBL" id="BQNB010015720">
    <property type="protein sequence ID" value="GJT43339.1"/>
    <property type="molecule type" value="Genomic_DNA"/>
</dbReference>
<dbReference type="Proteomes" id="UP001151760">
    <property type="component" value="Unassembled WGS sequence"/>
</dbReference>
<sequence length="106" mass="11441">MGISAARFGYSHAYGSSSTWQAEFKAQINGQILMNDLRRKKDWCNSHDAKALEHASVCLDRIAAAFAASSNQLDELCVHRLVKQAASFISTTLPGGGHTSLSTSRA</sequence>
<gene>
    <name evidence="1" type="ORF">Tco_0952054</name>
</gene>
<proteinExistence type="predicted"/>